<dbReference type="PANTHER" id="PTHR35446">
    <property type="entry name" value="SI:CH211-175M2.5"/>
    <property type="match status" value="1"/>
</dbReference>
<dbReference type="Proteomes" id="UP000053791">
    <property type="component" value="Unassembled WGS sequence"/>
</dbReference>
<dbReference type="AlphaFoldDB" id="A0A0X3TVB1"/>
<reference evidence="1 2" key="1">
    <citation type="submission" date="2015-12" db="EMBL/GenBank/DDBJ databases">
        <authorList>
            <person name="Shamseldin A."/>
            <person name="Moawad H."/>
            <person name="Abd El-Rahim W.M."/>
            <person name="Sadowsky M.J."/>
        </authorList>
    </citation>
    <scope>NUCLEOTIDE SEQUENCE [LARGE SCALE GENOMIC DNA]</scope>
    <source>
        <strain evidence="1 2">ZGT118</strain>
    </source>
</reference>
<accession>A0A0X3TVB1</accession>
<name>A0A0X3TVB1_9RHOB</name>
<organism evidence="1 2">
    <name type="scientific">Ruegeria marisrubri</name>
    <dbReference type="NCBI Taxonomy" id="1685379"/>
    <lineage>
        <taxon>Bacteria</taxon>
        <taxon>Pseudomonadati</taxon>
        <taxon>Pseudomonadota</taxon>
        <taxon>Alphaproteobacteria</taxon>
        <taxon>Rhodobacterales</taxon>
        <taxon>Roseobacteraceae</taxon>
        <taxon>Ruegeria</taxon>
    </lineage>
</organism>
<proteinExistence type="predicted"/>
<dbReference type="STRING" id="1685379.AVO45_19045"/>
<dbReference type="EMBL" id="LQBQ01000014">
    <property type="protein sequence ID" value="KUJ79625.1"/>
    <property type="molecule type" value="Genomic_DNA"/>
</dbReference>
<sequence>MLDTDATDTGFTYHTKDTAPEASKPLIDQTVAEFGGLISLHALFAESPVTYEAYHKVFGLFLKHSSFTPLEAQVVFMTSNFINRCHYCMAGHTMMMKRAKMPDDIIDDLREGRTLADPKLAALQSFARELLEKRGHIGDDRLQAFLDAGYDRKAALDVLTGLAAKLISNFTNALAHTRLDRGMDKYAWVHPNDR</sequence>
<dbReference type="OrthoDB" id="9808310at2"/>
<dbReference type="InterPro" id="IPR029032">
    <property type="entry name" value="AhpD-like"/>
</dbReference>
<evidence type="ECO:0000313" key="1">
    <source>
        <dbReference type="EMBL" id="KUJ79625.1"/>
    </source>
</evidence>
<dbReference type="Gene3D" id="1.20.1290.10">
    <property type="entry name" value="AhpD-like"/>
    <property type="match status" value="1"/>
</dbReference>
<comment type="caution">
    <text evidence="1">The sequence shown here is derived from an EMBL/GenBank/DDBJ whole genome shotgun (WGS) entry which is preliminary data.</text>
</comment>
<dbReference type="RefSeq" id="WP_068346778.1">
    <property type="nucleotide sequence ID" value="NZ_LQBQ01000014.1"/>
</dbReference>
<gene>
    <name evidence="1" type="ORF">AVO45_19045</name>
</gene>
<protein>
    <submittedName>
        <fullName evidence="1">Carboxymuconolactone decarboxylase</fullName>
    </submittedName>
</protein>
<dbReference type="SUPFAM" id="SSF69118">
    <property type="entry name" value="AhpD-like"/>
    <property type="match status" value="1"/>
</dbReference>
<keyword evidence="2" id="KW-1185">Reference proteome</keyword>
<evidence type="ECO:0000313" key="2">
    <source>
        <dbReference type="Proteomes" id="UP000053791"/>
    </source>
</evidence>
<dbReference type="PANTHER" id="PTHR35446:SF3">
    <property type="entry name" value="CMD DOMAIN-CONTAINING PROTEIN"/>
    <property type="match status" value="1"/>
</dbReference>